<keyword evidence="2" id="KW-0812">Transmembrane</keyword>
<feature type="compositionally biased region" description="Basic and acidic residues" evidence="1">
    <location>
        <begin position="257"/>
        <end position="267"/>
    </location>
</feature>
<gene>
    <name evidence="3" type="ORF">ET471_05175</name>
</gene>
<dbReference type="RefSeq" id="WP_129186908.1">
    <property type="nucleotide sequence ID" value="NZ_CP035493.1"/>
</dbReference>
<feature type="transmembrane region" description="Helical" evidence="2">
    <location>
        <begin position="203"/>
        <end position="224"/>
    </location>
</feature>
<dbReference type="OrthoDB" id="5005773at2"/>
<evidence type="ECO:0000256" key="1">
    <source>
        <dbReference type="SAM" id="MobiDB-lite"/>
    </source>
</evidence>
<dbReference type="AlphaFoldDB" id="A0A4P6F5I6"/>
<sequence>MDVPRYLEVLWTHRRLLLAGAVVAVLAGLLAGFTLQGGRVVSRAVHSYSASTTVLVGSPSQPLYQAQVPGQTVTQGQTAPVQKDLTQAAVVYAYVVAGAQVRKTVEDQLGPLADDEQITALRRTTQPGGDETFPGRMSLPILDVVGVSSDPDRAEAISAAATDAFVNEVEGQQDAVAMPKDERVELSRLDAEPATEADASNPAIPVVVTAGGVLLVFVALAFILENARQRRGVGPERVRHLTRRPRARLPLRRRVREVAEQPGERPGDAVGAEHVPAVTGER</sequence>
<feature type="region of interest" description="Disordered" evidence="1">
    <location>
        <begin position="257"/>
        <end position="282"/>
    </location>
</feature>
<evidence type="ECO:0000313" key="3">
    <source>
        <dbReference type="EMBL" id="QAY69509.1"/>
    </source>
</evidence>
<keyword evidence="4" id="KW-1185">Reference proteome</keyword>
<evidence type="ECO:0008006" key="5">
    <source>
        <dbReference type="Google" id="ProtNLM"/>
    </source>
</evidence>
<accession>A0A4P6F5I6</accession>
<dbReference type="Proteomes" id="UP000292118">
    <property type="component" value="Chromosome"/>
</dbReference>
<reference evidence="3 4" key="1">
    <citation type="submission" date="2019-01" db="EMBL/GenBank/DDBJ databases">
        <title>Genome sequencing of strain FW10M-9.</title>
        <authorList>
            <person name="Heo J."/>
            <person name="Kim S.-J."/>
            <person name="Kim J.-S."/>
            <person name="Hong S.-B."/>
            <person name="Kwon S.-W."/>
        </authorList>
    </citation>
    <scope>NUCLEOTIDE SEQUENCE [LARGE SCALE GENOMIC DNA]</scope>
    <source>
        <strain evidence="3 4">FW10M-9</strain>
    </source>
</reference>
<dbReference type="KEGG" id="xya:ET471_05175"/>
<protein>
    <recommendedName>
        <fullName evidence="5">Polysaccharide chain length determinant N-terminal domain-containing protein</fullName>
    </recommendedName>
</protein>
<keyword evidence="2" id="KW-0472">Membrane</keyword>
<proteinExistence type="predicted"/>
<evidence type="ECO:0000313" key="4">
    <source>
        <dbReference type="Proteomes" id="UP000292118"/>
    </source>
</evidence>
<keyword evidence="2" id="KW-1133">Transmembrane helix</keyword>
<name>A0A4P6F5I6_9MICO</name>
<organism evidence="3 4">
    <name type="scientific">Xylanimonas protaetiae</name>
    <dbReference type="NCBI Taxonomy" id="2509457"/>
    <lineage>
        <taxon>Bacteria</taxon>
        <taxon>Bacillati</taxon>
        <taxon>Actinomycetota</taxon>
        <taxon>Actinomycetes</taxon>
        <taxon>Micrococcales</taxon>
        <taxon>Promicromonosporaceae</taxon>
        <taxon>Xylanimonas</taxon>
    </lineage>
</organism>
<evidence type="ECO:0000256" key="2">
    <source>
        <dbReference type="SAM" id="Phobius"/>
    </source>
</evidence>
<dbReference type="EMBL" id="CP035493">
    <property type="protein sequence ID" value="QAY69509.1"/>
    <property type="molecule type" value="Genomic_DNA"/>
</dbReference>